<evidence type="ECO:0000256" key="13">
    <source>
        <dbReference type="RuleBase" id="RU003914"/>
    </source>
</evidence>
<feature type="region of interest" description="Disordered" evidence="14">
    <location>
        <begin position="460"/>
        <end position="494"/>
    </location>
</feature>
<keyword evidence="8 11" id="KW-0413">Isomerase</keyword>
<dbReference type="Proteomes" id="UP000824496">
    <property type="component" value="Chromosome"/>
</dbReference>
<dbReference type="SUPFAM" id="SSF109998">
    <property type="entry name" value="Triger factor/SurA peptide-binding domain-like"/>
    <property type="match status" value="1"/>
</dbReference>
<evidence type="ECO:0000256" key="5">
    <source>
        <dbReference type="ARBA" id="ARBA00022618"/>
    </source>
</evidence>
<comment type="catalytic activity">
    <reaction evidence="1 11 12">
        <text>[protein]-peptidylproline (omega=180) = [protein]-peptidylproline (omega=0)</text>
        <dbReference type="Rhea" id="RHEA:16237"/>
        <dbReference type="Rhea" id="RHEA-COMP:10747"/>
        <dbReference type="Rhea" id="RHEA-COMP:10748"/>
        <dbReference type="ChEBI" id="CHEBI:83833"/>
        <dbReference type="ChEBI" id="CHEBI:83834"/>
        <dbReference type="EC" id="5.2.1.8"/>
    </reaction>
</comment>
<dbReference type="InterPro" id="IPR008880">
    <property type="entry name" value="Trigger_fac_C"/>
</dbReference>
<feature type="domain" description="PPIase FKBP-type" evidence="15">
    <location>
        <begin position="194"/>
        <end position="276"/>
    </location>
</feature>
<reference evidence="16 17" key="1">
    <citation type="submission" date="2021-08" db="EMBL/GenBank/DDBJ databases">
        <title>Whole genome sequence of novel Actinomyces species strain MAS-1.</title>
        <authorList>
            <person name="Saito M."/>
            <person name="Kuwahara N."/>
            <person name="Takizawa T."/>
            <person name="Gotouda H."/>
            <person name="Ochiai T."/>
        </authorList>
    </citation>
    <scope>NUCLEOTIDE SEQUENCE [LARGE SCALE GENOMIC DNA]</scope>
    <source>
        <strain evidence="16 17">MAS-1</strain>
    </source>
</reference>
<dbReference type="Pfam" id="PF05697">
    <property type="entry name" value="Trigger_N"/>
    <property type="match status" value="1"/>
</dbReference>
<dbReference type="PANTHER" id="PTHR30560">
    <property type="entry name" value="TRIGGER FACTOR CHAPERONE AND PEPTIDYL-PROLYL CIS/TRANS ISOMERASE"/>
    <property type="match status" value="1"/>
</dbReference>
<dbReference type="Gene3D" id="3.10.50.40">
    <property type="match status" value="1"/>
</dbReference>
<protein>
    <recommendedName>
        <fullName evidence="4 11">Trigger factor</fullName>
        <shortName evidence="11">TF</shortName>
        <ecNumber evidence="3 11">5.2.1.8</ecNumber>
    </recommendedName>
    <alternativeName>
        <fullName evidence="10 11">PPIase</fullName>
    </alternativeName>
</protein>
<dbReference type="HAMAP" id="MF_00303">
    <property type="entry name" value="Trigger_factor_Tig"/>
    <property type="match status" value="1"/>
</dbReference>
<dbReference type="InterPro" id="IPR036611">
    <property type="entry name" value="Trigger_fac_ribosome-bd_sf"/>
</dbReference>
<name>A0ABM7U7G3_9ACTO</name>
<evidence type="ECO:0000259" key="15">
    <source>
        <dbReference type="PROSITE" id="PS50059"/>
    </source>
</evidence>
<keyword evidence="9 11" id="KW-0131">Cell cycle</keyword>
<evidence type="ECO:0000313" key="16">
    <source>
        <dbReference type="EMBL" id="BDA63426.1"/>
    </source>
</evidence>
<dbReference type="InterPro" id="IPR027304">
    <property type="entry name" value="Trigger_fact/SurA_dom_sf"/>
</dbReference>
<comment type="subcellular location">
    <subcellularLocation>
        <location evidence="11">Cytoplasm</location>
    </subcellularLocation>
    <text evidence="11">About half TF is bound to the ribosome near the polypeptide exit tunnel while the other half is free in the cytoplasm.</text>
</comment>
<dbReference type="PANTHER" id="PTHR30560:SF3">
    <property type="entry name" value="TRIGGER FACTOR-LIKE PROTEIN TIG, CHLOROPLASTIC"/>
    <property type="match status" value="1"/>
</dbReference>
<dbReference type="EC" id="5.2.1.8" evidence="3 11"/>
<organism evidence="16 17">
    <name type="scientific">Actinomyces capricornis</name>
    <dbReference type="NCBI Taxonomy" id="2755559"/>
    <lineage>
        <taxon>Bacteria</taxon>
        <taxon>Bacillati</taxon>
        <taxon>Actinomycetota</taxon>
        <taxon>Actinomycetes</taxon>
        <taxon>Actinomycetales</taxon>
        <taxon>Actinomycetaceae</taxon>
        <taxon>Actinomyces</taxon>
    </lineage>
</organism>
<keyword evidence="5 11" id="KW-0132">Cell division</keyword>
<evidence type="ECO:0000256" key="10">
    <source>
        <dbReference type="ARBA" id="ARBA00029986"/>
    </source>
</evidence>
<feature type="region of interest" description="Disordered" evidence="14">
    <location>
        <begin position="1"/>
        <end position="27"/>
    </location>
</feature>
<keyword evidence="6 11" id="KW-0697">Rotamase</keyword>
<dbReference type="SUPFAM" id="SSF102735">
    <property type="entry name" value="Trigger factor ribosome-binding domain"/>
    <property type="match status" value="1"/>
</dbReference>
<comment type="similarity">
    <text evidence="2 11 13">Belongs to the FKBP-type PPIase family. Tig subfamily.</text>
</comment>
<dbReference type="Pfam" id="PF05698">
    <property type="entry name" value="Trigger_C"/>
    <property type="match status" value="1"/>
</dbReference>
<evidence type="ECO:0000256" key="6">
    <source>
        <dbReference type="ARBA" id="ARBA00023110"/>
    </source>
</evidence>
<gene>
    <name evidence="11 16" type="primary">tig</name>
    <name evidence="16" type="ORF">MANAM107_02600</name>
</gene>
<dbReference type="NCBIfam" id="TIGR00115">
    <property type="entry name" value="tig"/>
    <property type="match status" value="1"/>
</dbReference>
<sequence length="494" mass="53091">MARIDAGNGRPPVPGVSTDSEPMGAAPVKTTVENLDPSRIKLTVEVPYEELQPSINAAYKEIGSQIQVPGFRPGHVPTRIIDQRVGRGVVIQEAVNNSLSDLYRDAITEAERIPMLQPEVEITELPNVEGAPGGELVFTAEVTVRPEIEIPALEDIELSVDAIEVSDEELTEEMDNLRARFGSLKSVGRKAKTGDFVTIDLKAVIDGEEVDSVSGVSYEIGKGNMLKGLDTALRGLKTDESATFTTELAGGEHAGEQAEVTVTATAVKQRELPEVDDEFAEMASEFDTVEELREDQRRQITERKTSEQAVAARDALLERLREKIDFEVPEAVVEHEVAQHLQAEGKEGDDEHGKEIREDVANGVREQIILDVLAEQTEVGVSQEELWDFLFQTSQQYGIEPAQFIQGAQQAGQIPAFVSEIARNKSLAIALRRVSVKDSEGKEVDLSAFIGSDEADAAEVVSEVASPTDVEAAGSGSSASSASSASAASAASAG</sequence>
<evidence type="ECO:0000256" key="8">
    <source>
        <dbReference type="ARBA" id="ARBA00023235"/>
    </source>
</evidence>
<comment type="domain">
    <text evidence="11">Consists of 3 domains; the N-terminus binds the ribosome, the middle domain has PPIase activity, while the C-terminus has intrinsic chaperone activity on its own.</text>
</comment>
<evidence type="ECO:0000256" key="9">
    <source>
        <dbReference type="ARBA" id="ARBA00023306"/>
    </source>
</evidence>
<keyword evidence="11" id="KW-0963">Cytoplasm</keyword>
<evidence type="ECO:0000256" key="11">
    <source>
        <dbReference type="HAMAP-Rule" id="MF_00303"/>
    </source>
</evidence>
<comment type="function">
    <text evidence="11">Involved in protein export. Acts as a chaperone by maintaining the newly synthesized protein in an open conformation. Functions as a peptidyl-prolyl cis-trans isomerase.</text>
</comment>
<dbReference type="InterPro" id="IPR001179">
    <property type="entry name" value="PPIase_FKBP_dom"/>
</dbReference>
<dbReference type="PROSITE" id="PS50059">
    <property type="entry name" value="FKBP_PPIASE"/>
    <property type="match status" value="1"/>
</dbReference>
<accession>A0ABM7U7G3</accession>
<evidence type="ECO:0000256" key="12">
    <source>
        <dbReference type="PROSITE-ProRule" id="PRU00277"/>
    </source>
</evidence>
<evidence type="ECO:0000256" key="1">
    <source>
        <dbReference type="ARBA" id="ARBA00000971"/>
    </source>
</evidence>
<dbReference type="Pfam" id="PF00254">
    <property type="entry name" value="FKBP_C"/>
    <property type="match status" value="1"/>
</dbReference>
<evidence type="ECO:0000256" key="2">
    <source>
        <dbReference type="ARBA" id="ARBA00005464"/>
    </source>
</evidence>
<dbReference type="InterPro" id="IPR046357">
    <property type="entry name" value="PPIase_dom_sf"/>
</dbReference>
<dbReference type="InterPro" id="IPR005215">
    <property type="entry name" value="Trig_fac"/>
</dbReference>
<evidence type="ECO:0000256" key="4">
    <source>
        <dbReference type="ARBA" id="ARBA00016902"/>
    </source>
</evidence>
<dbReference type="EMBL" id="AP025017">
    <property type="protein sequence ID" value="BDA63426.1"/>
    <property type="molecule type" value="Genomic_DNA"/>
</dbReference>
<keyword evidence="7 11" id="KW-0143">Chaperone</keyword>
<evidence type="ECO:0000313" key="17">
    <source>
        <dbReference type="Proteomes" id="UP000824496"/>
    </source>
</evidence>
<dbReference type="PIRSF" id="PIRSF003095">
    <property type="entry name" value="Trigger_factor"/>
    <property type="match status" value="1"/>
</dbReference>
<proteinExistence type="inferred from homology"/>
<dbReference type="InterPro" id="IPR037041">
    <property type="entry name" value="Trigger_fac_C_sf"/>
</dbReference>
<keyword evidence="17" id="KW-1185">Reference proteome</keyword>
<dbReference type="Gene3D" id="1.10.3120.10">
    <property type="entry name" value="Trigger factor, C-terminal domain"/>
    <property type="match status" value="1"/>
</dbReference>
<evidence type="ECO:0000256" key="7">
    <source>
        <dbReference type="ARBA" id="ARBA00023186"/>
    </source>
</evidence>
<dbReference type="InterPro" id="IPR008881">
    <property type="entry name" value="Trigger_fac_ribosome-bd_bac"/>
</dbReference>
<evidence type="ECO:0000256" key="14">
    <source>
        <dbReference type="SAM" id="MobiDB-lite"/>
    </source>
</evidence>
<dbReference type="SUPFAM" id="SSF54534">
    <property type="entry name" value="FKBP-like"/>
    <property type="match status" value="1"/>
</dbReference>
<dbReference type="Gene3D" id="3.30.70.1050">
    <property type="entry name" value="Trigger factor ribosome-binding domain"/>
    <property type="match status" value="1"/>
</dbReference>
<evidence type="ECO:0000256" key="3">
    <source>
        <dbReference type="ARBA" id="ARBA00013194"/>
    </source>
</evidence>